<keyword evidence="4 9" id="KW-1003">Cell membrane</keyword>
<keyword evidence="12" id="KW-1185">Reference proteome</keyword>
<feature type="transmembrane region" description="Helical" evidence="9">
    <location>
        <begin position="111"/>
        <end position="139"/>
    </location>
</feature>
<evidence type="ECO:0000256" key="8">
    <source>
        <dbReference type="ARBA" id="ARBA00023136"/>
    </source>
</evidence>
<keyword evidence="6 9" id="KW-1133">Transmembrane helix</keyword>
<evidence type="ECO:0000256" key="7">
    <source>
        <dbReference type="ARBA" id="ARBA00023047"/>
    </source>
</evidence>
<name>A0A562IZQ4_9GAMM</name>
<comment type="subcellular location">
    <subcellularLocation>
        <location evidence="9">Cell inner membrane</location>
        <topology evidence="9">Multi-pass membrane protein</topology>
    </subcellularLocation>
    <subcellularLocation>
        <location evidence="1">Cell membrane</location>
        <topology evidence="1">Multi-pass membrane protein</topology>
    </subcellularLocation>
</comment>
<dbReference type="OrthoDB" id="9786910at2"/>
<comment type="similarity">
    <text evidence="2 9">Belongs to the ABC-2 integral membrane protein family.</text>
</comment>
<keyword evidence="5 9" id="KW-0812">Transmembrane</keyword>
<evidence type="ECO:0000256" key="4">
    <source>
        <dbReference type="ARBA" id="ARBA00022475"/>
    </source>
</evidence>
<evidence type="ECO:0000259" key="10">
    <source>
        <dbReference type="PROSITE" id="PS51012"/>
    </source>
</evidence>
<dbReference type="Proteomes" id="UP000319627">
    <property type="component" value="Unassembled WGS sequence"/>
</dbReference>
<feature type="transmembrane region" description="Helical" evidence="9">
    <location>
        <begin position="69"/>
        <end position="90"/>
    </location>
</feature>
<evidence type="ECO:0000313" key="12">
    <source>
        <dbReference type="Proteomes" id="UP000319627"/>
    </source>
</evidence>
<feature type="transmembrane region" description="Helical" evidence="9">
    <location>
        <begin position="234"/>
        <end position="255"/>
    </location>
</feature>
<feature type="transmembrane region" description="Helical" evidence="9">
    <location>
        <begin position="181"/>
        <end position="199"/>
    </location>
</feature>
<reference evidence="11 12" key="1">
    <citation type="submission" date="2019-07" db="EMBL/GenBank/DDBJ databases">
        <title>Genomic Encyclopedia of Type Strains, Phase I: the one thousand microbial genomes (KMG-I) project.</title>
        <authorList>
            <person name="Kyrpides N."/>
        </authorList>
    </citation>
    <scope>NUCLEOTIDE SEQUENCE [LARGE SCALE GENOMIC DNA]</scope>
    <source>
        <strain evidence="11 12">DSM 375</strain>
    </source>
</reference>
<comment type="caution">
    <text evidence="11">The sequence shown here is derived from an EMBL/GenBank/DDBJ whole genome shotgun (WGS) entry which is preliminary data.</text>
</comment>
<dbReference type="InterPro" id="IPR013525">
    <property type="entry name" value="ABC2_TM"/>
</dbReference>
<dbReference type="EMBL" id="VLKG01000003">
    <property type="protein sequence ID" value="TWH76044.1"/>
    <property type="molecule type" value="Genomic_DNA"/>
</dbReference>
<evidence type="ECO:0000256" key="2">
    <source>
        <dbReference type="ARBA" id="ARBA00007783"/>
    </source>
</evidence>
<dbReference type="GO" id="GO:0140359">
    <property type="term" value="F:ABC-type transporter activity"/>
    <property type="evidence" value="ECO:0007669"/>
    <property type="project" value="InterPro"/>
</dbReference>
<dbReference type="InterPro" id="IPR047817">
    <property type="entry name" value="ABC2_TM_bact-type"/>
</dbReference>
<keyword evidence="8 9" id="KW-0472">Membrane</keyword>
<feature type="domain" description="ABC transmembrane type-2" evidence="10">
    <location>
        <begin position="34"/>
        <end position="258"/>
    </location>
</feature>
<dbReference type="AlphaFoldDB" id="A0A562IZQ4"/>
<keyword evidence="3 9" id="KW-0813">Transport</keyword>
<proteinExistence type="inferred from homology"/>
<accession>A0A562IZQ4</accession>
<dbReference type="PROSITE" id="PS51012">
    <property type="entry name" value="ABC_TM2"/>
    <property type="match status" value="1"/>
</dbReference>
<dbReference type="PANTHER" id="PTHR30413:SF10">
    <property type="entry name" value="CAPSULE POLYSACCHARIDE EXPORT INNER-MEMBRANE PROTEIN CTRC"/>
    <property type="match status" value="1"/>
</dbReference>
<keyword evidence="7" id="KW-0762">Sugar transport</keyword>
<keyword evidence="7" id="KW-0625">Polysaccharide transport</keyword>
<feature type="transmembrane region" description="Helical" evidence="9">
    <location>
        <begin position="145"/>
        <end position="174"/>
    </location>
</feature>
<protein>
    <recommendedName>
        <fullName evidence="9">Transport permease protein</fullName>
    </recommendedName>
</protein>
<evidence type="ECO:0000256" key="9">
    <source>
        <dbReference type="RuleBase" id="RU361157"/>
    </source>
</evidence>
<dbReference type="PANTHER" id="PTHR30413">
    <property type="entry name" value="INNER MEMBRANE TRANSPORT PERMEASE"/>
    <property type="match status" value="1"/>
</dbReference>
<evidence type="ECO:0000256" key="6">
    <source>
        <dbReference type="ARBA" id="ARBA00022989"/>
    </source>
</evidence>
<dbReference type="GO" id="GO:0015774">
    <property type="term" value="P:polysaccharide transport"/>
    <property type="evidence" value="ECO:0007669"/>
    <property type="project" value="UniProtKB-KW"/>
</dbReference>
<dbReference type="Pfam" id="PF01061">
    <property type="entry name" value="ABC2_membrane"/>
    <property type="match status" value="1"/>
</dbReference>
<evidence type="ECO:0000256" key="1">
    <source>
        <dbReference type="ARBA" id="ARBA00004651"/>
    </source>
</evidence>
<evidence type="ECO:0000256" key="5">
    <source>
        <dbReference type="ARBA" id="ARBA00022692"/>
    </source>
</evidence>
<sequence length="266" mass="29898">MFFCPQLSALWQARYFVYNSVRHDFISRVIRSRLGLFWVVLYPLAQVAIYAFILSVVLSAKLPGLDKPYAYPLFLCAGMLAWSLFSDLISRGLNLFIDQGSLLKKLAFPRLALPIALSITALLNNFLLLIATLAVFWLLGDLPGITLIWLPILIFLVLILGIGLALVLGLVNVFIRDIGQFTLLGLQFGFWLTPIAYSLDLVPESYQVFLLLNPLSGLVQGYQQVLVYHQAPNCWMLIYSGVWGVLSLWAALFVYRHAIDEVVDAL</sequence>
<dbReference type="RefSeq" id="WP_144570703.1">
    <property type="nucleotide sequence ID" value="NZ_VLKG01000003.1"/>
</dbReference>
<gene>
    <name evidence="11" type="ORF">LX59_00963</name>
</gene>
<organism evidence="11 12">
    <name type="scientific">Azomonas agilis</name>
    <dbReference type="NCBI Taxonomy" id="116849"/>
    <lineage>
        <taxon>Bacteria</taxon>
        <taxon>Pseudomonadati</taxon>
        <taxon>Pseudomonadota</taxon>
        <taxon>Gammaproteobacteria</taxon>
        <taxon>Pseudomonadales</taxon>
        <taxon>Pseudomonadaceae</taxon>
        <taxon>Azomonas</taxon>
    </lineage>
</organism>
<feature type="transmembrane region" description="Helical" evidence="9">
    <location>
        <begin position="36"/>
        <end position="57"/>
    </location>
</feature>
<evidence type="ECO:0000313" key="11">
    <source>
        <dbReference type="EMBL" id="TWH76044.1"/>
    </source>
</evidence>
<dbReference type="GO" id="GO:0015920">
    <property type="term" value="P:lipopolysaccharide transport"/>
    <property type="evidence" value="ECO:0007669"/>
    <property type="project" value="TreeGrafter"/>
</dbReference>
<evidence type="ECO:0000256" key="3">
    <source>
        <dbReference type="ARBA" id="ARBA00022448"/>
    </source>
</evidence>
<dbReference type="GO" id="GO:0005886">
    <property type="term" value="C:plasma membrane"/>
    <property type="evidence" value="ECO:0007669"/>
    <property type="project" value="UniProtKB-SubCell"/>
</dbReference>